<evidence type="ECO:0000313" key="2">
    <source>
        <dbReference type="EMBL" id="MBX58659.1"/>
    </source>
</evidence>
<dbReference type="AlphaFoldDB" id="A0A2P2PVJ7"/>
<organism evidence="2">
    <name type="scientific">Rhizophora mucronata</name>
    <name type="common">Asiatic mangrove</name>
    <dbReference type="NCBI Taxonomy" id="61149"/>
    <lineage>
        <taxon>Eukaryota</taxon>
        <taxon>Viridiplantae</taxon>
        <taxon>Streptophyta</taxon>
        <taxon>Embryophyta</taxon>
        <taxon>Tracheophyta</taxon>
        <taxon>Spermatophyta</taxon>
        <taxon>Magnoliopsida</taxon>
        <taxon>eudicotyledons</taxon>
        <taxon>Gunneridae</taxon>
        <taxon>Pentapetalae</taxon>
        <taxon>rosids</taxon>
        <taxon>fabids</taxon>
        <taxon>Malpighiales</taxon>
        <taxon>Rhizophoraceae</taxon>
        <taxon>Rhizophora</taxon>
    </lineage>
</organism>
<keyword evidence="1" id="KW-1133">Transmembrane helix</keyword>
<keyword evidence="1" id="KW-0812">Transmembrane</keyword>
<name>A0A2P2PVJ7_RHIMU</name>
<sequence length="35" mass="3814">MWTDPPENLAKASLTSWGGSASVILNFLLKILNIL</sequence>
<protein>
    <submittedName>
        <fullName evidence="2">Uncharacterized protein</fullName>
    </submittedName>
</protein>
<proteinExistence type="predicted"/>
<feature type="transmembrane region" description="Helical" evidence="1">
    <location>
        <begin position="12"/>
        <end position="32"/>
    </location>
</feature>
<dbReference type="EMBL" id="GGEC01078175">
    <property type="protein sequence ID" value="MBX58659.1"/>
    <property type="molecule type" value="Transcribed_RNA"/>
</dbReference>
<reference evidence="2" key="1">
    <citation type="submission" date="2018-02" db="EMBL/GenBank/DDBJ databases">
        <title>Rhizophora mucronata_Transcriptome.</title>
        <authorList>
            <person name="Meera S.P."/>
            <person name="Sreeshan A."/>
            <person name="Augustine A."/>
        </authorList>
    </citation>
    <scope>NUCLEOTIDE SEQUENCE</scope>
    <source>
        <tissue evidence="2">Leaf</tissue>
    </source>
</reference>
<keyword evidence="1" id="KW-0472">Membrane</keyword>
<evidence type="ECO:0000256" key="1">
    <source>
        <dbReference type="SAM" id="Phobius"/>
    </source>
</evidence>
<accession>A0A2P2PVJ7</accession>